<reference evidence="2" key="1">
    <citation type="journal article" date="2020" name="Stud. Mycol.">
        <title>101 Dothideomycetes genomes: a test case for predicting lifestyles and emergence of pathogens.</title>
        <authorList>
            <person name="Haridas S."/>
            <person name="Albert R."/>
            <person name="Binder M."/>
            <person name="Bloem J."/>
            <person name="Labutti K."/>
            <person name="Salamov A."/>
            <person name="Andreopoulos B."/>
            <person name="Baker S."/>
            <person name="Barry K."/>
            <person name="Bills G."/>
            <person name="Bluhm B."/>
            <person name="Cannon C."/>
            <person name="Castanera R."/>
            <person name="Culley D."/>
            <person name="Daum C."/>
            <person name="Ezra D."/>
            <person name="Gonzalez J."/>
            <person name="Henrissat B."/>
            <person name="Kuo A."/>
            <person name="Liang C."/>
            <person name="Lipzen A."/>
            <person name="Lutzoni F."/>
            <person name="Magnuson J."/>
            <person name="Mondo S."/>
            <person name="Nolan M."/>
            <person name="Ohm R."/>
            <person name="Pangilinan J."/>
            <person name="Park H.-J."/>
            <person name="Ramirez L."/>
            <person name="Alfaro M."/>
            <person name="Sun H."/>
            <person name="Tritt A."/>
            <person name="Yoshinaga Y."/>
            <person name="Zwiers L.-H."/>
            <person name="Turgeon B."/>
            <person name="Goodwin S."/>
            <person name="Spatafora J."/>
            <person name="Crous P."/>
            <person name="Grigoriev I."/>
        </authorList>
    </citation>
    <scope>NUCLEOTIDE SEQUENCE</scope>
    <source>
        <strain evidence="2">HMLAC05119</strain>
    </source>
</reference>
<gene>
    <name evidence="2" type="ORF">BDU57DRAFT_514977</name>
</gene>
<dbReference type="AlphaFoldDB" id="A0A6A5QUQ9"/>
<dbReference type="EMBL" id="ML979134">
    <property type="protein sequence ID" value="KAF1918284.1"/>
    <property type="molecule type" value="Genomic_DNA"/>
</dbReference>
<evidence type="ECO:0000313" key="3">
    <source>
        <dbReference type="Proteomes" id="UP000800096"/>
    </source>
</evidence>
<dbReference type="Proteomes" id="UP000800096">
    <property type="component" value="Unassembled WGS sequence"/>
</dbReference>
<keyword evidence="3" id="KW-1185">Reference proteome</keyword>
<evidence type="ECO:0000313" key="2">
    <source>
        <dbReference type="EMBL" id="KAF1918284.1"/>
    </source>
</evidence>
<name>A0A6A5QUQ9_AMPQU</name>
<proteinExistence type="predicted"/>
<protein>
    <submittedName>
        <fullName evidence="2">Uncharacterized protein</fullName>
    </submittedName>
</protein>
<feature type="region of interest" description="Disordered" evidence="1">
    <location>
        <begin position="1"/>
        <end position="20"/>
    </location>
</feature>
<evidence type="ECO:0000256" key="1">
    <source>
        <dbReference type="SAM" id="MobiDB-lite"/>
    </source>
</evidence>
<organism evidence="2 3">
    <name type="scientific">Ampelomyces quisqualis</name>
    <name type="common">Powdery mildew agent</name>
    <dbReference type="NCBI Taxonomy" id="50730"/>
    <lineage>
        <taxon>Eukaryota</taxon>
        <taxon>Fungi</taxon>
        <taxon>Dikarya</taxon>
        <taxon>Ascomycota</taxon>
        <taxon>Pezizomycotina</taxon>
        <taxon>Dothideomycetes</taxon>
        <taxon>Pleosporomycetidae</taxon>
        <taxon>Pleosporales</taxon>
        <taxon>Pleosporineae</taxon>
        <taxon>Phaeosphaeriaceae</taxon>
        <taxon>Ampelomyces</taxon>
    </lineage>
</organism>
<accession>A0A6A5QUQ9</accession>
<sequence length="159" mass="18255">MSSNTHDLPRNQSSCSANHNAAQKQLELNIVTQAAKDAAAAAGKLIAREKRKQDYEKAEKALIARYQADRDIQATKRDSWLKYMVAAELKAHRQLHDQLNADSALLGFGTTPYCSPTAAEIDAWKERWDAERQGRDAEMVWDYEEQKFAWRKFPPVKYW</sequence>